<dbReference type="VEuPathDB" id="FungiDB:PGUG_05818"/>
<dbReference type="RefSeq" id="XP_001482055.2">
    <property type="nucleotide sequence ID" value="XM_001482005.1"/>
</dbReference>
<protein>
    <recommendedName>
        <fullName evidence="3 8">Pre-mRNA-splicing factor SYF2</fullName>
    </recommendedName>
</protein>
<dbReference type="Proteomes" id="UP000001997">
    <property type="component" value="Unassembled WGS sequence"/>
</dbReference>
<evidence type="ECO:0000313" key="11">
    <source>
        <dbReference type="Proteomes" id="UP000001997"/>
    </source>
</evidence>
<evidence type="ECO:0000256" key="2">
    <source>
        <dbReference type="ARBA" id="ARBA00010028"/>
    </source>
</evidence>
<keyword evidence="7 8" id="KW-0539">Nucleus</keyword>
<comment type="similarity">
    <text evidence="2 8">Belongs to the SYF2 family.</text>
</comment>
<evidence type="ECO:0000256" key="9">
    <source>
        <dbReference type="SAM" id="MobiDB-lite"/>
    </source>
</evidence>
<evidence type="ECO:0000256" key="3">
    <source>
        <dbReference type="ARBA" id="ARBA00014745"/>
    </source>
</evidence>
<accession>A5DRB7</accession>
<dbReference type="FunCoup" id="A5DRB7">
    <property type="interactions" value="143"/>
</dbReference>
<keyword evidence="6 8" id="KW-0508">mRNA splicing</keyword>
<comment type="subunit">
    <text evidence="8">May be part of a spliceosome complex.</text>
</comment>
<feature type="compositionally biased region" description="Basic and acidic residues" evidence="9">
    <location>
        <begin position="50"/>
        <end position="63"/>
    </location>
</feature>
<dbReference type="AlphaFoldDB" id="A5DRB7"/>
<dbReference type="EMBL" id="CH408162">
    <property type="protein sequence ID" value="EDK41720.2"/>
    <property type="molecule type" value="Genomic_DNA"/>
</dbReference>
<name>A5DRB7_PICGU</name>
<feature type="region of interest" description="Disordered" evidence="9">
    <location>
        <begin position="112"/>
        <end position="131"/>
    </location>
</feature>
<evidence type="ECO:0000256" key="7">
    <source>
        <dbReference type="ARBA" id="ARBA00023242"/>
    </source>
</evidence>
<organism evidence="10 11">
    <name type="scientific">Meyerozyma guilliermondii (strain ATCC 6260 / CBS 566 / DSM 6381 / JCM 1539 / NBRC 10279 / NRRL Y-324)</name>
    <name type="common">Yeast</name>
    <name type="synonym">Candida guilliermondii</name>
    <dbReference type="NCBI Taxonomy" id="294746"/>
    <lineage>
        <taxon>Eukaryota</taxon>
        <taxon>Fungi</taxon>
        <taxon>Dikarya</taxon>
        <taxon>Ascomycota</taxon>
        <taxon>Saccharomycotina</taxon>
        <taxon>Pichiomycetes</taxon>
        <taxon>Debaryomycetaceae</taxon>
        <taxon>Meyerozyma</taxon>
    </lineage>
</organism>
<gene>
    <name evidence="10" type="ORF">PGUG_05818</name>
</gene>
<keyword evidence="11" id="KW-1185">Reference proteome</keyword>
<dbReference type="eggNOG" id="KOG2609">
    <property type="taxonomic scope" value="Eukaryota"/>
</dbReference>
<dbReference type="STRING" id="294746.A5DRB7"/>
<comment type="subcellular location">
    <subcellularLocation>
        <location evidence="1 8">Nucleus</location>
    </subcellularLocation>
</comment>
<evidence type="ECO:0000256" key="4">
    <source>
        <dbReference type="ARBA" id="ARBA00022664"/>
    </source>
</evidence>
<feature type="region of interest" description="Disordered" evidence="9">
    <location>
        <begin position="139"/>
        <end position="183"/>
    </location>
</feature>
<dbReference type="GO" id="GO:0005681">
    <property type="term" value="C:spliceosomal complex"/>
    <property type="evidence" value="ECO:0007669"/>
    <property type="project" value="UniProtKB-KW"/>
</dbReference>
<dbReference type="GeneID" id="5123985"/>
<evidence type="ECO:0000256" key="1">
    <source>
        <dbReference type="ARBA" id="ARBA00004123"/>
    </source>
</evidence>
<dbReference type="GO" id="GO:0000398">
    <property type="term" value="P:mRNA splicing, via spliceosome"/>
    <property type="evidence" value="ECO:0007669"/>
    <property type="project" value="UniProtKB-UniRule"/>
</dbReference>
<dbReference type="OrthoDB" id="199717at2759"/>
<evidence type="ECO:0000313" key="10">
    <source>
        <dbReference type="EMBL" id="EDK41720.2"/>
    </source>
</evidence>
<feature type="compositionally biased region" description="Basic and acidic residues" evidence="9">
    <location>
        <begin position="141"/>
        <end position="157"/>
    </location>
</feature>
<keyword evidence="4 8" id="KW-0507">mRNA processing</keyword>
<reference evidence="10 11" key="1">
    <citation type="journal article" date="2009" name="Nature">
        <title>Evolution of pathogenicity and sexual reproduction in eight Candida genomes.</title>
        <authorList>
            <person name="Butler G."/>
            <person name="Rasmussen M.D."/>
            <person name="Lin M.F."/>
            <person name="Santos M.A."/>
            <person name="Sakthikumar S."/>
            <person name="Munro C.A."/>
            <person name="Rheinbay E."/>
            <person name="Grabherr M."/>
            <person name="Forche A."/>
            <person name="Reedy J.L."/>
            <person name="Agrafioti I."/>
            <person name="Arnaud M.B."/>
            <person name="Bates S."/>
            <person name="Brown A.J."/>
            <person name="Brunke S."/>
            <person name="Costanzo M.C."/>
            <person name="Fitzpatrick D.A."/>
            <person name="de Groot P.W."/>
            <person name="Harris D."/>
            <person name="Hoyer L.L."/>
            <person name="Hube B."/>
            <person name="Klis F.M."/>
            <person name="Kodira C."/>
            <person name="Lennard N."/>
            <person name="Logue M.E."/>
            <person name="Martin R."/>
            <person name="Neiman A.M."/>
            <person name="Nikolaou E."/>
            <person name="Quail M.A."/>
            <person name="Quinn J."/>
            <person name="Santos M.C."/>
            <person name="Schmitzberger F.F."/>
            <person name="Sherlock G."/>
            <person name="Shah P."/>
            <person name="Silverstein K.A."/>
            <person name="Skrzypek M.S."/>
            <person name="Soll D."/>
            <person name="Staggs R."/>
            <person name="Stansfield I."/>
            <person name="Stumpf M.P."/>
            <person name="Sudbery P.E."/>
            <person name="Srikantha T."/>
            <person name="Zeng Q."/>
            <person name="Berman J."/>
            <person name="Berriman M."/>
            <person name="Heitman J."/>
            <person name="Gow N.A."/>
            <person name="Lorenz M.C."/>
            <person name="Birren B.W."/>
            <person name="Kellis M."/>
            <person name="Cuomo C.A."/>
        </authorList>
    </citation>
    <scope>NUCLEOTIDE SEQUENCE [LARGE SCALE GENOMIC DNA]</scope>
    <source>
        <strain evidence="11">ATCC 6260 / CBS 566 / DSM 6381 / JCM 1539 / NBRC 10279 / NRRL Y-324</strain>
    </source>
</reference>
<feature type="compositionally biased region" description="Basic and acidic residues" evidence="9">
    <location>
        <begin position="1"/>
        <end position="12"/>
    </location>
</feature>
<dbReference type="InParanoid" id="A5DRB7"/>
<feature type="region of interest" description="Disordered" evidence="9">
    <location>
        <begin position="1"/>
        <end position="67"/>
    </location>
</feature>
<dbReference type="InterPro" id="IPR013260">
    <property type="entry name" value="mRNA_splic_SYF2"/>
</dbReference>
<dbReference type="OMA" id="AYSHDHK"/>
<dbReference type="Pfam" id="PF08231">
    <property type="entry name" value="SYF2"/>
    <property type="match status" value="1"/>
</dbReference>
<dbReference type="HOGENOM" id="CLU_051065_4_0_1"/>
<proteinExistence type="inferred from homology"/>
<sequence length="183" mass="21920">MSAKDRRDEVRAKLAMLKKKRLDASNENRKEVYKERRKMTTKSTDEENETNSKDEKQPERARNWDYTIQEDAEWTKRTTNKNLGSQNMNKLAESTYKKEIEEIKIDKEAYEQAKTDTTHSSDSTHHVDPERAKFLANKIAADNDRRYKRRQNDREDGGNYINEKNRQFNMKLKREKRQKTDDL</sequence>
<dbReference type="KEGG" id="pgu:PGUG_05818"/>
<evidence type="ECO:0000256" key="5">
    <source>
        <dbReference type="ARBA" id="ARBA00022728"/>
    </source>
</evidence>
<evidence type="ECO:0000256" key="8">
    <source>
        <dbReference type="RuleBase" id="RU367148"/>
    </source>
</evidence>
<keyword evidence="5 8" id="KW-0747">Spliceosome</keyword>
<feature type="compositionally biased region" description="Basic and acidic residues" evidence="9">
    <location>
        <begin position="22"/>
        <end position="34"/>
    </location>
</feature>
<comment type="function">
    <text evidence="8">Involved in pre-mRNA splicing.</text>
</comment>
<evidence type="ECO:0000256" key="6">
    <source>
        <dbReference type="ARBA" id="ARBA00023187"/>
    </source>
</evidence>